<comment type="caution">
    <text evidence="1">The sequence shown here is derived from an EMBL/GenBank/DDBJ whole genome shotgun (WGS) entry which is preliminary data.</text>
</comment>
<sequence length="80" mass="8906">MSVQPATNRDTCRASSHSVMQFITLRLLQGASLCRNPQVRKRSLGPELLNQTFHKLPQLCSWAMSTPPPARKPSLFLVCG</sequence>
<gene>
    <name evidence="1" type="ORF">CesoFtcFv8_026817</name>
</gene>
<accession>A0AAN8AZU4</accession>
<reference evidence="1 2" key="1">
    <citation type="journal article" date="2023" name="Mol. Biol. Evol.">
        <title>Genomics of Secondarily Temperate Adaptation in the Only Non-Antarctic Icefish.</title>
        <authorList>
            <person name="Rivera-Colon A.G."/>
            <person name="Rayamajhi N."/>
            <person name="Minhas B.F."/>
            <person name="Madrigal G."/>
            <person name="Bilyk K.T."/>
            <person name="Yoon V."/>
            <person name="Hune M."/>
            <person name="Gregory S."/>
            <person name="Cheng C.H.C."/>
            <person name="Catchen J.M."/>
        </authorList>
    </citation>
    <scope>NUCLEOTIDE SEQUENCE [LARGE SCALE GENOMIC DNA]</scope>
    <source>
        <strain evidence="1">JC2023a</strain>
    </source>
</reference>
<proteinExistence type="predicted"/>
<dbReference type="Proteomes" id="UP001335648">
    <property type="component" value="Unassembled WGS sequence"/>
</dbReference>
<dbReference type="EMBL" id="JAULUE010002068">
    <property type="protein sequence ID" value="KAK5875773.1"/>
    <property type="molecule type" value="Genomic_DNA"/>
</dbReference>
<name>A0AAN8AZU4_9TELE</name>
<dbReference type="AlphaFoldDB" id="A0AAN8AZU4"/>
<keyword evidence="2" id="KW-1185">Reference proteome</keyword>
<protein>
    <submittedName>
        <fullName evidence="1">Uncharacterized protein</fullName>
    </submittedName>
</protein>
<organism evidence="1 2">
    <name type="scientific">Champsocephalus esox</name>
    <name type="common">pike icefish</name>
    <dbReference type="NCBI Taxonomy" id="159716"/>
    <lineage>
        <taxon>Eukaryota</taxon>
        <taxon>Metazoa</taxon>
        <taxon>Chordata</taxon>
        <taxon>Craniata</taxon>
        <taxon>Vertebrata</taxon>
        <taxon>Euteleostomi</taxon>
        <taxon>Actinopterygii</taxon>
        <taxon>Neopterygii</taxon>
        <taxon>Teleostei</taxon>
        <taxon>Neoteleostei</taxon>
        <taxon>Acanthomorphata</taxon>
        <taxon>Eupercaria</taxon>
        <taxon>Perciformes</taxon>
        <taxon>Notothenioidei</taxon>
        <taxon>Channichthyidae</taxon>
        <taxon>Champsocephalus</taxon>
    </lineage>
</organism>
<evidence type="ECO:0000313" key="2">
    <source>
        <dbReference type="Proteomes" id="UP001335648"/>
    </source>
</evidence>
<evidence type="ECO:0000313" key="1">
    <source>
        <dbReference type="EMBL" id="KAK5875773.1"/>
    </source>
</evidence>